<dbReference type="EMBL" id="LT629790">
    <property type="protein sequence ID" value="SDU09219.1"/>
    <property type="molecule type" value="Genomic_DNA"/>
</dbReference>
<name>A0AAX2D5N9_9PSED</name>
<evidence type="ECO:0000313" key="1">
    <source>
        <dbReference type="EMBL" id="SDU09219.1"/>
    </source>
</evidence>
<organism evidence="1 2">
    <name type="scientific">Pseudomonas mediterranea</name>
    <dbReference type="NCBI Taxonomy" id="183795"/>
    <lineage>
        <taxon>Bacteria</taxon>
        <taxon>Pseudomonadati</taxon>
        <taxon>Pseudomonadota</taxon>
        <taxon>Gammaproteobacteria</taxon>
        <taxon>Pseudomonadales</taxon>
        <taxon>Pseudomonadaceae</taxon>
        <taxon>Pseudomonas</taxon>
    </lineage>
</organism>
<accession>A0AAX2D5N9</accession>
<sequence>MQGKYWKDHQDKKHIEIDGVCWLLDHLRPFSFNMNIPAANGQPAVTLAIELEYSSHCISRGPRKNEEIDFQSAGYERLVIDHREIRREFKQDRHALSFLLPSIVTTLRDRRCFFTGKENFLIFEIGEILPGYAKDTKYEIFFNVRRGDARNSLRLFIESAYVRDEEADNEPVNFKKSDKITAWKLFLKKSRGESIKAPTGNGLQRNRRRQ</sequence>
<keyword evidence="2" id="KW-1185">Reference proteome</keyword>
<proteinExistence type="predicted"/>
<evidence type="ECO:0000313" key="2">
    <source>
        <dbReference type="Proteomes" id="UP000183772"/>
    </source>
</evidence>
<dbReference type="AlphaFoldDB" id="A0AAX2D5N9"/>
<dbReference type="GeneID" id="76210717"/>
<dbReference type="Proteomes" id="UP000183772">
    <property type="component" value="Chromosome I"/>
</dbReference>
<gene>
    <name evidence="1" type="ORF">SAMN05216476_0391</name>
</gene>
<dbReference type="RefSeq" id="WP_047700119.1">
    <property type="nucleotide sequence ID" value="NZ_LT629790.1"/>
</dbReference>
<protein>
    <submittedName>
        <fullName evidence="1">Uncharacterized protein</fullName>
    </submittedName>
</protein>
<reference evidence="1 2" key="1">
    <citation type="submission" date="2016-10" db="EMBL/GenBank/DDBJ databases">
        <authorList>
            <person name="Varghese N."/>
            <person name="Submissions S."/>
        </authorList>
    </citation>
    <scope>NUCLEOTIDE SEQUENCE [LARGE SCALE GENOMIC DNA]</scope>
    <source>
        <strain evidence="1 2">DSM 16733</strain>
    </source>
</reference>